<dbReference type="EMBL" id="JAPFFJ010000018">
    <property type="protein sequence ID" value="KAJ6402078.1"/>
    <property type="molecule type" value="Genomic_DNA"/>
</dbReference>
<dbReference type="PANTHER" id="PTHR35295:SF1">
    <property type="entry name" value="DNA LIGASE-LIKE PROTEIN"/>
    <property type="match status" value="1"/>
</dbReference>
<dbReference type="Proteomes" id="UP001162972">
    <property type="component" value="Chromosome 4"/>
</dbReference>
<gene>
    <name evidence="2" type="ORF">OIU84_014201</name>
</gene>
<evidence type="ECO:0000313" key="2">
    <source>
        <dbReference type="EMBL" id="KAJ6402078.1"/>
    </source>
</evidence>
<evidence type="ECO:0000256" key="1">
    <source>
        <dbReference type="SAM" id="MobiDB-lite"/>
    </source>
</evidence>
<dbReference type="AlphaFoldDB" id="A0AAD6JCE1"/>
<keyword evidence="3" id="KW-1185">Reference proteome</keyword>
<name>A0AAD6JCE1_9ROSI</name>
<protein>
    <submittedName>
        <fullName evidence="2">Uncharacterized protein</fullName>
    </submittedName>
</protein>
<feature type="compositionally biased region" description="Polar residues" evidence="1">
    <location>
        <begin position="80"/>
        <end position="89"/>
    </location>
</feature>
<evidence type="ECO:0000313" key="3">
    <source>
        <dbReference type="Proteomes" id="UP001162972"/>
    </source>
</evidence>
<proteinExistence type="predicted"/>
<feature type="region of interest" description="Disordered" evidence="1">
    <location>
        <begin position="69"/>
        <end position="89"/>
    </location>
</feature>
<sequence>MFQKRTSPSFSILTPQNTQLEISDAKTSSKKRVAESLVTKSASKFRVEDEFDPDLSSDIKGIMSALQQIRKKAPKDGQKTNEQTISRGL</sequence>
<accession>A0AAD6JCE1</accession>
<organism evidence="2 3">
    <name type="scientific">Salix udensis</name>
    <dbReference type="NCBI Taxonomy" id="889485"/>
    <lineage>
        <taxon>Eukaryota</taxon>
        <taxon>Viridiplantae</taxon>
        <taxon>Streptophyta</taxon>
        <taxon>Embryophyta</taxon>
        <taxon>Tracheophyta</taxon>
        <taxon>Spermatophyta</taxon>
        <taxon>Magnoliopsida</taxon>
        <taxon>eudicotyledons</taxon>
        <taxon>Gunneridae</taxon>
        <taxon>Pentapetalae</taxon>
        <taxon>rosids</taxon>
        <taxon>fabids</taxon>
        <taxon>Malpighiales</taxon>
        <taxon>Salicaceae</taxon>
        <taxon>Saliceae</taxon>
        <taxon>Salix</taxon>
    </lineage>
</organism>
<reference evidence="2 3" key="1">
    <citation type="journal article" date="2023" name="Int. J. Mol. Sci.">
        <title>De Novo Assembly and Annotation of 11 Diverse Shrub Willow (Salix) Genomes Reveals Novel Gene Organization in Sex-Linked Regions.</title>
        <authorList>
            <person name="Hyden B."/>
            <person name="Feng K."/>
            <person name="Yates T.B."/>
            <person name="Jawdy S."/>
            <person name="Cereghino C."/>
            <person name="Smart L.B."/>
            <person name="Muchero W."/>
        </authorList>
    </citation>
    <scope>NUCLEOTIDE SEQUENCE [LARGE SCALE GENOMIC DNA]</scope>
    <source>
        <tissue evidence="2">Shoot tip</tissue>
    </source>
</reference>
<comment type="caution">
    <text evidence="2">The sequence shown here is derived from an EMBL/GenBank/DDBJ whole genome shotgun (WGS) entry which is preliminary data.</text>
</comment>
<dbReference type="PANTHER" id="PTHR35295">
    <property type="entry name" value="DNA LIGASE-LIKE PROTEIN"/>
    <property type="match status" value="1"/>
</dbReference>